<organism evidence="2">
    <name type="scientific">marine metagenome</name>
    <dbReference type="NCBI Taxonomy" id="408172"/>
    <lineage>
        <taxon>unclassified sequences</taxon>
        <taxon>metagenomes</taxon>
        <taxon>ecological metagenomes</taxon>
    </lineage>
</organism>
<dbReference type="InterPro" id="IPR016185">
    <property type="entry name" value="PreATP-grasp_dom_sf"/>
</dbReference>
<accession>A0A382PKN9</accession>
<evidence type="ECO:0000313" key="2">
    <source>
        <dbReference type="EMBL" id="SVC72542.1"/>
    </source>
</evidence>
<dbReference type="SUPFAM" id="SSF52440">
    <property type="entry name" value="PreATP-grasp domain"/>
    <property type="match status" value="1"/>
</dbReference>
<proteinExistence type="predicted"/>
<reference evidence="2" key="1">
    <citation type="submission" date="2018-05" db="EMBL/GenBank/DDBJ databases">
        <authorList>
            <person name="Lanie J.A."/>
            <person name="Ng W.-L."/>
            <person name="Kazmierczak K.M."/>
            <person name="Andrzejewski T.M."/>
            <person name="Davidsen T.M."/>
            <person name="Wayne K.J."/>
            <person name="Tettelin H."/>
            <person name="Glass J.I."/>
            <person name="Rusch D."/>
            <person name="Podicherti R."/>
            <person name="Tsui H.-C.T."/>
            <person name="Winkler M.E."/>
        </authorList>
    </citation>
    <scope>NUCLEOTIDE SEQUENCE</scope>
</reference>
<sequence>MGIESVIVHSVADSGAGYLDLADRTVCIGPGPSQQSYLDISRI</sequence>
<evidence type="ECO:0000259" key="1">
    <source>
        <dbReference type="Pfam" id="PF00289"/>
    </source>
</evidence>
<dbReference type="InterPro" id="IPR005481">
    <property type="entry name" value="BC-like_N"/>
</dbReference>
<gene>
    <name evidence="2" type="ORF">METZ01_LOCUS325396</name>
</gene>
<feature type="domain" description="Biotin carboxylase-like N-terminal" evidence="1">
    <location>
        <begin position="1"/>
        <end position="43"/>
    </location>
</feature>
<name>A0A382PKN9_9ZZZZ</name>
<dbReference type="EMBL" id="UINC01107287">
    <property type="protein sequence ID" value="SVC72542.1"/>
    <property type="molecule type" value="Genomic_DNA"/>
</dbReference>
<dbReference type="Gene3D" id="3.40.50.20">
    <property type="match status" value="1"/>
</dbReference>
<dbReference type="Pfam" id="PF00289">
    <property type="entry name" value="Biotin_carb_N"/>
    <property type="match status" value="1"/>
</dbReference>
<feature type="non-terminal residue" evidence="2">
    <location>
        <position position="43"/>
    </location>
</feature>
<dbReference type="AlphaFoldDB" id="A0A382PKN9"/>
<protein>
    <recommendedName>
        <fullName evidence="1">Biotin carboxylase-like N-terminal domain-containing protein</fullName>
    </recommendedName>
</protein>